<dbReference type="SUPFAM" id="SSF46785">
    <property type="entry name" value="Winged helix' DNA-binding domain"/>
    <property type="match status" value="2"/>
</dbReference>
<dbReference type="Gene3D" id="1.10.10.10">
    <property type="entry name" value="Winged helix-like DNA-binding domain superfamily/Winged helix DNA-binding domain"/>
    <property type="match status" value="2"/>
</dbReference>
<dbReference type="PANTHER" id="PTHR33169:SF14">
    <property type="entry name" value="TRANSCRIPTIONAL REGULATOR RV3488"/>
    <property type="match status" value="1"/>
</dbReference>
<dbReference type="InterPro" id="IPR005149">
    <property type="entry name" value="Tscrpt_reg_PadR_N"/>
</dbReference>
<feature type="region of interest" description="Disordered" evidence="1">
    <location>
        <begin position="99"/>
        <end position="146"/>
    </location>
</feature>
<evidence type="ECO:0000256" key="1">
    <source>
        <dbReference type="SAM" id="MobiDB-lite"/>
    </source>
</evidence>
<reference evidence="3" key="1">
    <citation type="submission" date="2020-02" db="EMBL/GenBank/DDBJ databases">
        <authorList>
            <person name="Meier V. D."/>
        </authorList>
    </citation>
    <scope>NUCLEOTIDE SEQUENCE</scope>
    <source>
        <strain evidence="3">AVDCRST_MAG67</strain>
    </source>
</reference>
<protein>
    <recommendedName>
        <fullName evidence="2">Transcription regulator PadR N-terminal domain-containing protein</fullName>
    </recommendedName>
</protein>
<sequence length="254" mass="28436">MLTGWLLLLLGSSESYGWALFGELRDRGLDVEQSLAYRDLRELERDGLVTSRWTHSEAGPQRRSYRVTPKGREALADLAATITAVWELHDAFVRAHQAAPRTNEDLSAEPDGTGPPPADGRDEEHPPDGDGEGAARQAPAGDDPAAVRPGRELLAAWLLLLLQSSVSYGYELRQELDRRDIRIDPATLYRVLRKLERAGWLQSRWLAPAAGPRRRLYRVTPRGRRNLDELVGLITRTRDTHGAFLRDYAAADPM</sequence>
<name>A0A6J4TTG9_9ACTN</name>
<dbReference type="PANTHER" id="PTHR33169">
    <property type="entry name" value="PADR-FAMILY TRANSCRIPTIONAL REGULATOR"/>
    <property type="match status" value="1"/>
</dbReference>
<organism evidence="3">
    <name type="scientific">uncultured Solirubrobacteraceae bacterium</name>
    <dbReference type="NCBI Taxonomy" id="1162706"/>
    <lineage>
        <taxon>Bacteria</taxon>
        <taxon>Bacillati</taxon>
        <taxon>Actinomycetota</taxon>
        <taxon>Thermoleophilia</taxon>
        <taxon>Solirubrobacterales</taxon>
        <taxon>Solirubrobacteraceae</taxon>
        <taxon>environmental samples</taxon>
    </lineage>
</organism>
<dbReference type="InterPro" id="IPR036388">
    <property type="entry name" value="WH-like_DNA-bd_sf"/>
</dbReference>
<dbReference type="Pfam" id="PF03551">
    <property type="entry name" value="PadR"/>
    <property type="match status" value="2"/>
</dbReference>
<proteinExistence type="predicted"/>
<evidence type="ECO:0000259" key="2">
    <source>
        <dbReference type="Pfam" id="PF03551"/>
    </source>
</evidence>
<dbReference type="AlphaFoldDB" id="A0A6J4TTG9"/>
<evidence type="ECO:0000313" key="3">
    <source>
        <dbReference type="EMBL" id="CAA9530087.1"/>
    </source>
</evidence>
<dbReference type="InterPro" id="IPR052509">
    <property type="entry name" value="Metal_resp_DNA-bind_regulator"/>
</dbReference>
<feature type="domain" description="Transcription regulator PadR N-terminal" evidence="2">
    <location>
        <begin position="158"/>
        <end position="228"/>
    </location>
</feature>
<dbReference type="EMBL" id="CADCVQ010000166">
    <property type="protein sequence ID" value="CAA9530087.1"/>
    <property type="molecule type" value="Genomic_DNA"/>
</dbReference>
<gene>
    <name evidence="3" type="ORF">AVDCRST_MAG67-4060</name>
</gene>
<feature type="domain" description="Transcription regulator PadR N-terminal" evidence="2">
    <location>
        <begin position="6"/>
        <end position="76"/>
    </location>
</feature>
<accession>A0A6J4TTG9</accession>
<feature type="compositionally biased region" description="Basic and acidic residues" evidence="1">
    <location>
        <begin position="119"/>
        <end position="128"/>
    </location>
</feature>
<dbReference type="InterPro" id="IPR036390">
    <property type="entry name" value="WH_DNA-bd_sf"/>
</dbReference>